<keyword evidence="7" id="KW-0614">Plasmid</keyword>
<protein>
    <submittedName>
        <fullName evidence="7">Sigma-70 family RNA polymerase sigma factor</fullName>
    </submittedName>
</protein>
<evidence type="ECO:0000313" key="7">
    <source>
        <dbReference type="EMBL" id="WLQ45630.1"/>
    </source>
</evidence>
<feature type="region of interest" description="Disordered" evidence="5">
    <location>
        <begin position="193"/>
        <end position="217"/>
    </location>
</feature>
<evidence type="ECO:0000256" key="5">
    <source>
        <dbReference type="SAM" id="MobiDB-lite"/>
    </source>
</evidence>
<name>A0ABY9IFI1_9ACTN</name>
<dbReference type="InterPro" id="IPR036388">
    <property type="entry name" value="WH-like_DNA-bd_sf"/>
</dbReference>
<dbReference type="InterPro" id="IPR013324">
    <property type="entry name" value="RNA_pol_sigma_r3/r4-like"/>
</dbReference>
<gene>
    <name evidence="7" type="ORF">P8A22_38050</name>
</gene>
<sequence>MRNEAPALPVACKFHVFVDTYGLEGDVDSTDEQQNFTELYRQHFGAVDAYVRRRAHPDYAADVVAEVFLVAWRRLRVVPVGAELPWLYAVARKSLANTYRSDGRRLRLVEALAAQPQRDVGDHSDAIAQRQAIATVFDGLKGTDQEVLRLILWEGLTSSQAAKALGCTVPALQVRLHRARKRLRRGLGVLADDESGMSSSSAWRNGPANWGGADARN</sequence>
<dbReference type="EMBL" id="CP120993">
    <property type="protein sequence ID" value="WLQ45630.1"/>
    <property type="molecule type" value="Genomic_DNA"/>
</dbReference>
<dbReference type="CDD" id="cd06171">
    <property type="entry name" value="Sigma70_r4"/>
    <property type="match status" value="1"/>
</dbReference>
<dbReference type="NCBIfam" id="TIGR02937">
    <property type="entry name" value="sigma70-ECF"/>
    <property type="match status" value="1"/>
</dbReference>
<evidence type="ECO:0000256" key="1">
    <source>
        <dbReference type="ARBA" id="ARBA00010641"/>
    </source>
</evidence>
<dbReference type="InterPro" id="IPR013325">
    <property type="entry name" value="RNA_pol_sigma_r2"/>
</dbReference>
<dbReference type="SUPFAM" id="SSF88946">
    <property type="entry name" value="Sigma2 domain of RNA polymerase sigma factors"/>
    <property type="match status" value="1"/>
</dbReference>
<keyword evidence="3" id="KW-0731">Sigma factor</keyword>
<dbReference type="Proteomes" id="UP001229952">
    <property type="component" value="Plasmid unnamed1"/>
</dbReference>
<keyword evidence="8" id="KW-1185">Reference proteome</keyword>
<dbReference type="PANTHER" id="PTHR43133:SF25">
    <property type="entry name" value="RNA POLYMERASE SIGMA FACTOR RFAY-RELATED"/>
    <property type="match status" value="1"/>
</dbReference>
<accession>A0ABY9IFI1</accession>
<dbReference type="SUPFAM" id="SSF88659">
    <property type="entry name" value="Sigma3 and sigma4 domains of RNA polymerase sigma factors"/>
    <property type="match status" value="1"/>
</dbReference>
<evidence type="ECO:0000259" key="6">
    <source>
        <dbReference type="Pfam" id="PF08281"/>
    </source>
</evidence>
<feature type="domain" description="RNA polymerase sigma factor 70 region 4 type 2" evidence="6">
    <location>
        <begin position="131"/>
        <end position="183"/>
    </location>
</feature>
<dbReference type="Pfam" id="PF08281">
    <property type="entry name" value="Sigma70_r4_2"/>
    <property type="match status" value="1"/>
</dbReference>
<evidence type="ECO:0000256" key="4">
    <source>
        <dbReference type="ARBA" id="ARBA00023163"/>
    </source>
</evidence>
<organism evidence="7 8">
    <name type="scientific">Streptomyces laculatispora</name>
    <dbReference type="NCBI Taxonomy" id="887464"/>
    <lineage>
        <taxon>Bacteria</taxon>
        <taxon>Bacillati</taxon>
        <taxon>Actinomycetota</taxon>
        <taxon>Actinomycetes</taxon>
        <taxon>Kitasatosporales</taxon>
        <taxon>Streptomycetaceae</taxon>
        <taxon>Streptomyces</taxon>
    </lineage>
</organism>
<evidence type="ECO:0000313" key="8">
    <source>
        <dbReference type="Proteomes" id="UP001229952"/>
    </source>
</evidence>
<evidence type="ECO:0000256" key="3">
    <source>
        <dbReference type="ARBA" id="ARBA00023082"/>
    </source>
</evidence>
<dbReference type="InterPro" id="IPR013249">
    <property type="entry name" value="RNA_pol_sigma70_r4_t2"/>
</dbReference>
<keyword evidence="2" id="KW-0805">Transcription regulation</keyword>
<dbReference type="InterPro" id="IPR014284">
    <property type="entry name" value="RNA_pol_sigma-70_dom"/>
</dbReference>
<dbReference type="PANTHER" id="PTHR43133">
    <property type="entry name" value="RNA POLYMERASE ECF-TYPE SIGMA FACTO"/>
    <property type="match status" value="1"/>
</dbReference>
<geneLocation type="plasmid" evidence="7 8">
    <name>unnamed1</name>
</geneLocation>
<keyword evidence="4" id="KW-0804">Transcription</keyword>
<reference evidence="7 8" key="1">
    <citation type="submission" date="2023-03" db="EMBL/GenBank/DDBJ databases">
        <title>Isolation and description of six Streptomyces strains from soil environments, able to metabolize different microbial glucans.</title>
        <authorList>
            <person name="Widen T."/>
            <person name="Larsbrink J."/>
        </authorList>
    </citation>
    <scope>NUCLEOTIDE SEQUENCE [LARGE SCALE GENOMIC DNA]</scope>
    <source>
        <strain evidence="7 8">Mut2</strain>
        <plasmid evidence="7 8">unnamed1</plasmid>
    </source>
</reference>
<dbReference type="Gene3D" id="1.10.10.10">
    <property type="entry name" value="Winged helix-like DNA-binding domain superfamily/Winged helix DNA-binding domain"/>
    <property type="match status" value="1"/>
</dbReference>
<evidence type="ECO:0000256" key="2">
    <source>
        <dbReference type="ARBA" id="ARBA00023015"/>
    </source>
</evidence>
<comment type="similarity">
    <text evidence="1">Belongs to the sigma-70 factor family. ECF subfamily.</text>
</comment>
<proteinExistence type="inferred from homology"/>
<dbReference type="RefSeq" id="WP_306092776.1">
    <property type="nucleotide sequence ID" value="NZ_CP120993.1"/>
</dbReference>
<dbReference type="InterPro" id="IPR039425">
    <property type="entry name" value="RNA_pol_sigma-70-like"/>
</dbReference>
<dbReference type="Gene3D" id="1.10.1740.10">
    <property type="match status" value="1"/>
</dbReference>